<feature type="domain" description="Phosphatidylglycerol lysyltransferase C-terminal" evidence="15">
    <location>
        <begin position="549"/>
        <end position="833"/>
    </location>
</feature>
<evidence type="ECO:0000256" key="4">
    <source>
        <dbReference type="ARBA" id="ARBA00021546"/>
    </source>
</evidence>
<feature type="transmembrane region" description="Helical" evidence="14">
    <location>
        <begin position="97"/>
        <end position="116"/>
    </location>
</feature>
<dbReference type="Pfam" id="PF09924">
    <property type="entry name" value="LPG_synthase_C"/>
    <property type="match status" value="1"/>
</dbReference>
<dbReference type="InterPro" id="IPR051211">
    <property type="entry name" value="PG_lysyltransferase"/>
</dbReference>
<keyword evidence="7 14" id="KW-0812">Transmembrane</keyword>
<protein>
    <recommendedName>
        <fullName evidence="4">Phosphatidylglycerol lysyltransferase</fullName>
        <ecNumber evidence="3">2.3.2.3</ecNumber>
    </recommendedName>
    <alternativeName>
        <fullName evidence="12">Lysylphosphatidylglycerol synthase</fullName>
    </alternativeName>
</protein>
<evidence type="ECO:0000256" key="1">
    <source>
        <dbReference type="ARBA" id="ARBA00004651"/>
    </source>
</evidence>
<accession>A0A9X3TYZ7</accession>
<comment type="similarity">
    <text evidence="2">Belongs to the LPG synthase family.</text>
</comment>
<dbReference type="SUPFAM" id="SSF55729">
    <property type="entry name" value="Acyl-CoA N-acyltransferases (Nat)"/>
    <property type="match status" value="1"/>
</dbReference>
<dbReference type="GO" id="GO:0006629">
    <property type="term" value="P:lipid metabolic process"/>
    <property type="evidence" value="ECO:0007669"/>
    <property type="project" value="UniProtKB-KW"/>
</dbReference>
<keyword evidence="17" id="KW-1185">Reference proteome</keyword>
<evidence type="ECO:0000256" key="5">
    <source>
        <dbReference type="ARBA" id="ARBA00022475"/>
    </source>
</evidence>
<feature type="transmembrane region" description="Helical" evidence="14">
    <location>
        <begin position="172"/>
        <end position="197"/>
    </location>
</feature>
<feature type="transmembrane region" description="Helical" evidence="14">
    <location>
        <begin position="217"/>
        <end position="238"/>
    </location>
</feature>
<dbReference type="InterPro" id="IPR022791">
    <property type="entry name" value="L-PG_synthase/AglD"/>
</dbReference>
<dbReference type="RefSeq" id="WP_274944277.1">
    <property type="nucleotide sequence ID" value="NZ_JANWOI010000004.1"/>
</dbReference>
<dbReference type="NCBIfam" id="NF033480">
    <property type="entry name" value="bifunc_MprF"/>
    <property type="match status" value="1"/>
</dbReference>
<gene>
    <name evidence="16" type="primary">mprF</name>
    <name evidence="16" type="ORF">NYP16_11480</name>
</gene>
<dbReference type="EMBL" id="JANWOI010000004">
    <property type="protein sequence ID" value="MDA5194571.1"/>
    <property type="molecule type" value="Genomic_DNA"/>
</dbReference>
<feature type="transmembrane region" description="Helical" evidence="14">
    <location>
        <begin position="335"/>
        <end position="353"/>
    </location>
</feature>
<evidence type="ECO:0000256" key="9">
    <source>
        <dbReference type="ARBA" id="ARBA00023098"/>
    </source>
</evidence>
<keyword evidence="5" id="KW-1003">Cell membrane</keyword>
<reference evidence="16" key="2">
    <citation type="journal article" date="2023" name="Syst. Appl. Microbiol.">
        <title>Govania unica gen. nov., sp. nov., a rare biosphere bacterium that represents a novel family in the class Alphaproteobacteria.</title>
        <authorList>
            <person name="Vandamme P."/>
            <person name="Peeters C."/>
            <person name="Hettiarachchi A."/>
            <person name="Cnockaert M."/>
            <person name="Carlier A."/>
        </authorList>
    </citation>
    <scope>NUCLEOTIDE SEQUENCE</scope>
    <source>
        <strain evidence="16">LMG 31809</strain>
    </source>
</reference>
<dbReference type="EC" id="2.3.2.3" evidence="3"/>
<feature type="transmembrane region" description="Helical" evidence="14">
    <location>
        <begin position="373"/>
        <end position="393"/>
    </location>
</feature>
<evidence type="ECO:0000256" key="2">
    <source>
        <dbReference type="ARBA" id="ARBA00008627"/>
    </source>
</evidence>
<evidence type="ECO:0000256" key="3">
    <source>
        <dbReference type="ARBA" id="ARBA00012014"/>
    </source>
</evidence>
<dbReference type="PANTHER" id="PTHR34697:SF2">
    <property type="entry name" value="PHOSPHATIDYLGLYCEROL LYSYLTRANSFERASE"/>
    <property type="match status" value="1"/>
</dbReference>
<sequence length="861" mass="94516">MTVDNETTPAVSSLKRSASFGKLHIISFIAIAIVALLAINHLMAEVNLSSVRHALRNFNTHSLLFAGLAAAASYIAMMGYDLCGVRYAGVKVPVLHTLRTSFCAFGLGNTLGGGWLSSGAVRFRLYSSAGVDPLNIGKIIAFITWGFGLGIVAISVFGLLARPEVIADLFEFSIWVPRLIGIIGALFVLVVLVLPWMRDKLHIGRWALRLPSGPLTLAQVLLAVLDLVTAALTLWFLLPSHDMTLPTFMGVYAIAIAAGLISHVPGGLGVFESVIIFALKPYVDIPELTAALVVYRIVYYLVPFMLALLMFTLHEASIISRWYRGSFLSRGAGSYGHLVLAGATFFTGAMLMASGALPAARHSLRVLDQTVPLVFQEVSHFLASLGGLAMLALSQGLRLRSHTAWQLSCAIVAINIPLALLKGLAVTETLILVTILTLLFLARPAFYRRTRLNQLSLTPDWWFAFAATLVTVTWLLFFAYKHVEYSSNLWWQFESMAEAPRSLRAIVGVAAAAFVLGFMHLLRPHAARPKAPDAAARAQASAIVRKQTVSEACLANLGDKYFLFSDSGQSFIMYGVRGRSWISLLDPIGPVEEHAELVWRFREMCDRAGSRAAAYQVSVGALSYYIDAGFSARRLGEEARVNLADFDIGSSSFRSLRQSWNRAQRDGLTFEIIPKAEVPTHLSQLEAISDAWLDGHETREKSFSLGNFSTAYVTSQPVAIIRLNGKAVAFATLMLTDQKVEASIDLMRHLPEAPGSVMDFLFVSLIQHFKAEGYVWFCLGMAPLAGLAVHPLASFWHKAGRQLFLRGERLYNFQGLRSYKEKFHPVWRPRYLMTTSSLSAYVAMLDTAALISGDLRGMVTK</sequence>
<evidence type="ECO:0000256" key="13">
    <source>
        <dbReference type="ARBA" id="ARBA00047540"/>
    </source>
</evidence>
<dbReference type="InterPro" id="IPR024320">
    <property type="entry name" value="LPG_synthase_C"/>
</dbReference>
<feature type="transmembrane region" description="Helical" evidence="14">
    <location>
        <begin position="63"/>
        <end position="85"/>
    </location>
</feature>
<evidence type="ECO:0000256" key="11">
    <source>
        <dbReference type="ARBA" id="ARBA00023251"/>
    </source>
</evidence>
<feature type="transmembrane region" description="Helical" evidence="14">
    <location>
        <begin position="297"/>
        <end position="314"/>
    </location>
</feature>
<feature type="transmembrane region" description="Helical" evidence="14">
    <location>
        <begin position="503"/>
        <end position="522"/>
    </location>
</feature>
<comment type="caution">
    <text evidence="16">The sequence shown here is derived from an EMBL/GenBank/DDBJ whole genome shotgun (WGS) entry which is preliminary data.</text>
</comment>
<evidence type="ECO:0000313" key="16">
    <source>
        <dbReference type="EMBL" id="MDA5194571.1"/>
    </source>
</evidence>
<dbReference type="GO" id="GO:0050071">
    <property type="term" value="F:phosphatidylglycerol lysyltransferase activity"/>
    <property type="evidence" value="ECO:0007669"/>
    <property type="project" value="UniProtKB-EC"/>
</dbReference>
<keyword evidence="10 14" id="KW-0472">Membrane</keyword>
<dbReference type="AlphaFoldDB" id="A0A9X3TYZ7"/>
<evidence type="ECO:0000256" key="6">
    <source>
        <dbReference type="ARBA" id="ARBA00022679"/>
    </source>
</evidence>
<dbReference type="Pfam" id="PF03706">
    <property type="entry name" value="LPG_synthase_TM"/>
    <property type="match status" value="1"/>
</dbReference>
<comment type="subcellular location">
    <subcellularLocation>
        <location evidence="1">Cell membrane</location>
        <topology evidence="1">Multi-pass membrane protein</topology>
    </subcellularLocation>
</comment>
<evidence type="ECO:0000256" key="8">
    <source>
        <dbReference type="ARBA" id="ARBA00022989"/>
    </source>
</evidence>
<keyword evidence="11" id="KW-0046">Antibiotic resistance</keyword>
<name>A0A9X3TYZ7_9PROT</name>
<evidence type="ECO:0000256" key="7">
    <source>
        <dbReference type="ARBA" id="ARBA00022692"/>
    </source>
</evidence>
<dbReference type="InterPro" id="IPR016181">
    <property type="entry name" value="Acyl_CoA_acyltransferase"/>
</dbReference>
<dbReference type="GO" id="GO:0046677">
    <property type="term" value="P:response to antibiotic"/>
    <property type="evidence" value="ECO:0007669"/>
    <property type="project" value="UniProtKB-KW"/>
</dbReference>
<evidence type="ECO:0000256" key="12">
    <source>
        <dbReference type="ARBA" id="ARBA00031899"/>
    </source>
</evidence>
<evidence type="ECO:0000256" key="14">
    <source>
        <dbReference type="SAM" id="Phobius"/>
    </source>
</evidence>
<keyword evidence="9" id="KW-0443">Lipid metabolism</keyword>
<organism evidence="16 17">
    <name type="scientific">Govanella unica</name>
    <dbReference type="NCBI Taxonomy" id="2975056"/>
    <lineage>
        <taxon>Bacteria</taxon>
        <taxon>Pseudomonadati</taxon>
        <taxon>Pseudomonadota</taxon>
        <taxon>Alphaproteobacteria</taxon>
        <taxon>Emcibacterales</taxon>
        <taxon>Govanellaceae</taxon>
        <taxon>Govanella</taxon>
    </lineage>
</organism>
<reference evidence="16" key="1">
    <citation type="submission" date="2022-08" db="EMBL/GenBank/DDBJ databases">
        <authorList>
            <person name="Vandamme P."/>
            <person name="Hettiarachchi A."/>
            <person name="Peeters C."/>
            <person name="Cnockaert M."/>
            <person name="Carlier A."/>
        </authorList>
    </citation>
    <scope>NUCLEOTIDE SEQUENCE</scope>
    <source>
        <strain evidence="16">LMG 31809</strain>
    </source>
</reference>
<feature type="transmembrane region" description="Helical" evidence="14">
    <location>
        <begin position="461"/>
        <end position="483"/>
    </location>
</feature>
<dbReference type="GO" id="GO:0055091">
    <property type="term" value="P:phospholipid homeostasis"/>
    <property type="evidence" value="ECO:0007669"/>
    <property type="project" value="TreeGrafter"/>
</dbReference>
<feature type="transmembrane region" description="Helical" evidence="14">
    <location>
        <begin position="250"/>
        <end position="277"/>
    </location>
</feature>
<dbReference type="Proteomes" id="UP001141619">
    <property type="component" value="Unassembled WGS sequence"/>
</dbReference>
<evidence type="ECO:0000256" key="10">
    <source>
        <dbReference type="ARBA" id="ARBA00023136"/>
    </source>
</evidence>
<evidence type="ECO:0000259" key="15">
    <source>
        <dbReference type="Pfam" id="PF09924"/>
    </source>
</evidence>
<dbReference type="GO" id="GO:0005886">
    <property type="term" value="C:plasma membrane"/>
    <property type="evidence" value="ECO:0007669"/>
    <property type="project" value="UniProtKB-SubCell"/>
</dbReference>
<comment type="catalytic activity">
    <reaction evidence="13">
        <text>L-lysyl-tRNA(Lys) + a 1,2-diacyl-sn-glycero-3-phospho-(1'-sn-glycerol) = a 1,2-diacyl-sn-glycero-3-phospho-1'-(3'-O-L-lysyl)-sn-glycerol + tRNA(Lys)</text>
        <dbReference type="Rhea" id="RHEA:10668"/>
        <dbReference type="Rhea" id="RHEA-COMP:9696"/>
        <dbReference type="Rhea" id="RHEA-COMP:9697"/>
        <dbReference type="ChEBI" id="CHEBI:64716"/>
        <dbReference type="ChEBI" id="CHEBI:75792"/>
        <dbReference type="ChEBI" id="CHEBI:78442"/>
        <dbReference type="ChEBI" id="CHEBI:78529"/>
        <dbReference type="EC" id="2.3.2.3"/>
    </reaction>
</comment>
<feature type="transmembrane region" description="Helical" evidence="14">
    <location>
        <begin position="136"/>
        <end position="160"/>
    </location>
</feature>
<keyword evidence="6" id="KW-0808">Transferase</keyword>
<feature type="transmembrane region" description="Helical" evidence="14">
    <location>
        <begin position="23"/>
        <end position="43"/>
    </location>
</feature>
<proteinExistence type="inferred from homology"/>
<dbReference type="PANTHER" id="PTHR34697">
    <property type="entry name" value="PHOSPHATIDYLGLYCEROL LYSYLTRANSFERASE"/>
    <property type="match status" value="1"/>
</dbReference>
<feature type="transmembrane region" description="Helical" evidence="14">
    <location>
        <begin position="430"/>
        <end position="449"/>
    </location>
</feature>
<evidence type="ECO:0000313" key="17">
    <source>
        <dbReference type="Proteomes" id="UP001141619"/>
    </source>
</evidence>
<keyword evidence="8 14" id="KW-1133">Transmembrane helix</keyword>